<dbReference type="SUPFAM" id="SSF47413">
    <property type="entry name" value="lambda repressor-like DNA-binding domains"/>
    <property type="match status" value="1"/>
</dbReference>
<dbReference type="AlphaFoldDB" id="A0A5C5SDE4"/>
<dbReference type="Proteomes" id="UP000317430">
    <property type="component" value="Unassembled WGS sequence"/>
</dbReference>
<dbReference type="GO" id="GO:0003700">
    <property type="term" value="F:DNA-binding transcription factor activity"/>
    <property type="evidence" value="ECO:0007669"/>
    <property type="project" value="TreeGrafter"/>
</dbReference>
<dbReference type="GO" id="GO:0003677">
    <property type="term" value="F:DNA binding"/>
    <property type="evidence" value="ECO:0007669"/>
    <property type="project" value="UniProtKB-KW"/>
</dbReference>
<feature type="domain" description="HTH cro/C1-type" evidence="2">
    <location>
        <begin position="15"/>
        <end position="69"/>
    </location>
</feature>
<evidence type="ECO:0000259" key="2">
    <source>
        <dbReference type="PROSITE" id="PS50943"/>
    </source>
</evidence>
<dbReference type="PANTHER" id="PTHR46797:SF2">
    <property type="entry name" value="TRANSCRIPTIONAL REGULATOR"/>
    <property type="match status" value="1"/>
</dbReference>
<keyword evidence="1" id="KW-0238">DNA-binding</keyword>
<reference evidence="3 4" key="1">
    <citation type="submission" date="2019-08" db="EMBL/GenBank/DDBJ databases">
        <authorList>
            <person name="Lei W."/>
        </authorList>
    </citation>
    <scope>NUCLEOTIDE SEQUENCE [LARGE SCALE GENOMIC DNA]</scope>
    <source>
        <strain evidence="3 4">CCUG 66496</strain>
    </source>
</reference>
<comment type="caution">
    <text evidence="3">The sequence shown here is derived from an EMBL/GenBank/DDBJ whole genome shotgun (WGS) entry which is preliminary data.</text>
</comment>
<dbReference type="Pfam" id="PF01381">
    <property type="entry name" value="HTH_3"/>
    <property type="match status" value="1"/>
</dbReference>
<organism evidence="3 4">
    <name type="scientific">Streptococcus cuniculipharyngis</name>
    <dbReference type="NCBI Taxonomy" id="1562651"/>
    <lineage>
        <taxon>Bacteria</taxon>
        <taxon>Bacillati</taxon>
        <taxon>Bacillota</taxon>
        <taxon>Bacilli</taxon>
        <taxon>Lactobacillales</taxon>
        <taxon>Streptococcaceae</taxon>
        <taxon>Streptococcus</taxon>
    </lineage>
</organism>
<dbReference type="CDD" id="cd00093">
    <property type="entry name" value="HTH_XRE"/>
    <property type="match status" value="1"/>
</dbReference>
<dbReference type="SMART" id="SM00530">
    <property type="entry name" value="HTH_XRE"/>
    <property type="match status" value="1"/>
</dbReference>
<gene>
    <name evidence="3" type="ORF">FRX57_00595</name>
</gene>
<dbReference type="PANTHER" id="PTHR46797">
    <property type="entry name" value="HTH-TYPE TRANSCRIPTIONAL REGULATOR"/>
    <property type="match status" value="1"/>
</dbReference>
<protein>
    <submittedName>
        <fullName evidence="3">Helix-turn-helix transcriptional regulator</fullName>
    </submittedName>
</protein>
<dbReference type="EMBL" id="VOHL01000001">
    <property type="protein sequence ID" value="TWS98759.1"/>
    <property type="molecule type" value="Genomic_DNA"/>
</dbReference>
<sequence length="108" mass="12795">MKESNNLTYFVANRIKQLRKKKGLTQEQLSLESDLDIKYINKLENYRFSPKIDTLEKIMDTLNISYSDFFEFEKLTDFPLVDELLNSLSDLSQDERQQKVLAILQLLK</sequence>
<dbReference type="InterPro" id="IPR050807">
    <property type="entry name" value="TransReg_Diox_bact_type"/>
</dbReference>
<accession>A0A5C5SDE4</accession>
<proteinExistence type="predicted"/>
<keyword evidence="4" id="KW-1185">Reference proteome</keyword>
<name>A0A5C5SDE4_9STRE</name>
<dbReference type="InterPro" id="IPR010982">
    <property type="entry name" value="Lambda_DNA-bd_dom_sf"/>
</dbReference>
<dbReference type="PROSITE" id="PS50943">
    <property type="entry name" value="HTH_CROC1"/>
    <property type="match status" value="1"/>
</dbReference>
<evidence type="ECO:0000313" key="3">
    <source>
        <dbReference type="EMBL" id="TWS98759.1"/>
    </source>
</evidence>
<evidence type="ECO:0000313" key="4">
    <source>
        <dbReference type="Proteomes" id="UP000317430"/>
    </source>
</evidence>
<evidence type="ECO:0000256" key="1">
    <source>
        <dbReference type="ARBA" id="ARBA00023125"/>
    </source>
</evidence>
<dbReference type="GO" id="GO:0005829">
    <property type="term" value="C:cytosol"/>
    <property type="evidence" value="ECO:0007669"/>
    <property type="project" value="TreeGrafter"/>
</dbReference>
<dbReference type="OrthoDB" id="1495025at2"/>
<dbReference type="Gene3D" id="1.10.260.40">
    <property type="entry name" value="lambda repressor-like DNA-binding domains"/>
    <property type="match status" value="1"/>
</dbReference>
<dbReference type="RefSeq" id="WP_146565635.1">
    <property type="nucleotide sequence ID" value="NZ_VOHL01000001.1"/>
</dbReference>
<dbReference type="InterPro" id="IPR001387">
    <property type="entry name" value="Cro/C1-type_HTH"/>
</dbReference>